<evidence type="ECO:0000256" key="4">
    <source>
        <dbReference type="SAM" id="SignalP"/>
    </source>
</evidence>
<dbReference type="RefSeq" id="WP_139820821.1">
    <property type="nucleotide sequence ID" value="NZ_FUZQ01000003.1"/>
</dbReference>
<evidence type="ECO:0000313" key="6">
    <source>
        <dbReference type="EMBL" id="SKC60116.1"/>
    </source>
</evidence>
<dbReference type="GO" id="GO:1904680">
    <property type="term" value="F:peptide transmembrane transporter activity"/>
    <property type="evidence" value="ECO:0007669"/>
    <property type="project" value="TreeGrafter"/>
</dbReference>
<evidence type="ECO:0000313" key="7">
    <source>
        <dbReference type="Proteomes" id="UP000189777"/>
    </source>
</evidence>
<feature type="signal peptide" evidence="4">
    <location>
        <begin position="1"/>
        <end position="28"/>
    </location>
</feature>
<sequence length="512" mass="54929">MKWHRTLRGVGAAVIAGTVASVALSGCAAEGPAADPAGGERTLTLGVSGEPQSFDPALQQSGGDQRWRWQATFDSLLHCEADGSVVPNAAESYTLSKDARTLTMKLREGMTFSDGTPVDAAAAKATIEHMKVGGGSDAGRVADVTVETPDDLTVVLKAPRPTGQLPTFMCLAPGAIAQPEQIESGAVASNPVSSGPYVLDVAGSTSGSVYRFEKRDDYWNADAYAYDVITFVTMSEATARLNALMSGEIDGATINYDQAGEAESSGLHVLSAPGTWTGLYLNDRAGEAVPALGDVRVRRAINMVFDRQGVADHIMGGEATPTTQIFNPSSAAFDPALDERYPYDVEAARKLMKEAGYSDGFEVEVPTQGENPIYAPMVAQQLGLLNIDVKEVPLTGPTAITDILGGRFPIMDARMSTSASSLFSIVEALEPGSIWNVMQTEDPKLQKLLDEAQVARGERADEVYREINEYVVDQAWFAPWVAENTFFAVRDAEMVPEMTDPFKFNPYLRDFK</sequence>
<dbReference type="STRING" id="526729.SAMN04324258_1939"/>
<reference evidence="6 7" key="1">
    <citation type="submission" date="2017-02" db="EMBL/GenBank/DDBJ databases">
        <authorList>
            <person name="Peterson S.W."/>
        </authorList>
    </citation>
    <scope>NUCLEOTIDE SEQUENCE [LARGE SCALE GENOMIC DNA]</scope>
    <source>
        <strain evidence="6 7">DSM 21481</strain>
    </source>
</reference>
<evidence type="ECO:0000256" key="3">
    <source>
        <dbReference type="ARBA" id="ARBA00022729"/>
    </source>
</evidence>
<dbReference type="GO" id="GO:0042597">
    <property type="term" value="C:periplasmic space"/>
    <property type="evidence" value="ECO:0007669"/>
    <property type="project" value="UniProtKB-ARBA"/>
</dbReference>
<comment type="similarity">
    <text evidence="1">Belongs to the bacterial solute-binding protein 5 family.</text>
</comment>
<dbReference type="SUPFAM" id="SSF53850">
    <property type="entry name" value="Periplasmic binding protein-like II"/>
    <property type="match status" value="1"/>
</dbReference>
<dbReference type="GO" id="GO:0043190">
    <property type="term" value="C:ATP-binding cassette (ABC) transporter complex"/>
    <property type="evidence" value="ECO:0007669"/>
    <property type="project" value="InterPro"/>
</dbReference>
<feature type="domain" description="Solute-binding protein family 5" evidence="5">
    <location>
        <begin position="85"/>
        <end position="418"/>
    </location>
</feature>
<name>A0A1T5K8V0_9MICO</name>
<dbReference type="PIRSF" id="PIRSF002741">
    <property type="entry name" value="MppA"/>
    <property type="match status" value="1"/>
</dbReference>
<gene>
    <name evidence="6" type="ORF">SAMN04324258_1939</name>
</gene>
<dbReference type="PROSITE" id="PS51257">
    <property type="entry name" value="PROKAR_LIPOPROTEIN"/>
    <property type="match status" value="1"/>
</dbReference>
<evidence type="ECO:0000256" key="2">
    <source>
        <dbReference type="ARBA" id="ARBA00022448"/>
    </source>
</evidence>
<proteinExistence type="inferred from homology"/>
<dbReference type="InterPro" id="IPR030678">
    <property type="entry name" value="Peptide/Ni-bd"/>
</dbReference>
<dbReference type="Pfam" id="PF00496">
    <property type="entry name" value="SBP_bac_5"/>
    <property type="match status" value="1"/>
</dbReference>
<protein>
    <submittedName>
        <fullName evidence="6">Peptide/nickel transport system substrate-binding protein</fullName>
    </submittedName>
</protein>
<feature type="chain" id="PRO_5013295809" evidence="4">
    <location>
        <begin position="29"/>
        <end position="512"/>
    </location>
</feature>
<keyword evidence="7" id="KW-1185">Reference proteome</keyword>
<organism evidence="6 7">
    <name type="scientific">Krasilnikoviella flava</name>
    <dbReference type="NCBI Taxonomy" id="526729"/>
    <lineage>
        <taxon>Bacteria</taxon>
        <taxon>Bacillati</taxon>
        <taxon>Actinomycetota</taxon>
        <taxon>Actinomycetes</taxon>
        <taxon>Micrococcales</taxon>
        <taxon>Promicromonosporaceae</taxon>
        <taxon>Krasilnikoviella</taxon>
    </lineage>
</organism>
<accession>A0A1T5K8V0</accession>
<dbReference type="EMBL" id="FUZQ01000003">
    <property type="protein sequence ID" value="SKC60116.1"/>
    <property type="molecule type" value="Genomic_DNA"/>
</dbReference>
<dbReference type="PANTHER" id="PTHR30290">
    <property type="entry name" value="PERIPLASMIC BINDING COMPONENT OF ABC TRANSPORTER"/>
    <property type="match status" value="1"/>
</dbReference>
<keyword evidence="3 4" id="KW-0732">Signal</keyword>
<dbReference type="InterPro" id="IPR039424">
    <property type="entry name" value="SBP_5"/>
</dbReference>
<dbReference type="AlphaFoldDB" id="A0A1T5K8V0"/>
<dbReference type="Gene3D" id="3.40.190.10">
    <property type="entry name" value="Periplasmic binding protein-like II"/>
    <property type="match status" value="1"/>
</dbReference>
<dbReference type="InterPro" id="IPR000914">
    <property type="entry name" value="SBP_5_dom"/>
</dbReference>
<keyword evidence="2" id="KW-0813">Transport</keyword>
<evidence type="ECO:0000256" key="1">
    <source>
        <dbReference type="ARBA" id="ARBA00005695"/>
    </source>
</evidence>
<dbReference type="PANTHER" id="PTHR30290:SF9">
    <property type="entry name" value="OLIGOPEPTIDE-BINDING PROTEIN APPA"/>
    <property type="match status" value="1"/>
</dbReference>
<dbReference type="Proteomes" id="UP000189777">
    <property type="component" value="Unassembled WGS sequence"/>
</dbReference>
<dbReference type="Gene3D" id="3.10.105.10">
    <property type="entry name" value="Dipeptide-binding Protein, Domain 3"/>
    <property type="match status" value="1"/>
</dbReference>
<evidence type="ECO:0000259" key="5">
    <source>
        <dbReference type="Pfam" id="PF00496"/>
    </source>
</evidence>
<dbReference type="OrthoDB" id="9764591at2"/>
<dbReference type="GO" id="GO:0015833">
    <property type="term" value="P:peptide transport"/>
    <property type="evidence" value="ECO:0007669"/>
    <property type="project" value="TreeGrafter"/>
</dbReference>